<dbReference type="Pfam" id="PF00931">
    <property type="entry name" value="NB-ARC"/>
    <property type="match status" value="1"/>
</dbReference>
<evidence type="ECO:0000313" key="2">
    <source>
        <dbReference type="EMBL" id="KAK1615851.1"/>
    </source>
</evidence>
<proteinExistence type="predicted"/>
<dbReference type="EMBL" id="JAUUTY010000006">
    <property type="protein sequence ID" value="KAK1615851.1"/>
    <property type="molecule type" value="Genomic_DNA"/>
</dbReference>
<reference evidence="2" key="1">
    <citation type="submission" date="2023-07" db="EMBL/GenBank/DDBJ databases">
        <title>A chromosome-level genome assembly of Lolium multiflorum.</title>
        <authorList>
            <person name="Chen Y."/>
            <person name="Copetti D."/>
            <person name="Kolliker R."/>
            <person name="Studer B."/>
        </authorList>
    </citation>
    <scope>NUCLEOTIDE SEQUENCE</scope>
    <source>
        <strain evidence="2">02402/16</strain>
        <tissue evidence="2">Leaf</tissue>
    </source>
</reference>
<dbReference type="PANTHER" id="PTHR33377:SF102">
    <property type="entry name" value="OS02G0199200 PROTEIN"/>
    <property type="match status" value="1"/>
</dbReference>
<organism evidence="2 3">
    <name type="scientific">Lolium multiflorum</name>
    <name type="common">Italian ryegrass</name>
    <name type="synonym">Lolium perenne subsp. multiflorum</name>
    <dbReference type="NCBI Taxonomy" id="4521"/>
    <lineage>
        <taxon>Eukaryota</taxon>
        <taxon>Viridiplantae</taxon>
        <taxon>Streptophyta</taxon>
        <taxon>Embryophyta</taxon>
        <taxon>Tracheophyta</taxon>
        <taxon>Spermatophyta</taxon>
        <taxon>Magnoliopsida</taxon>
        <taxon>Liliopsida</taxon>
        <taxon>Poales</taxon>
        <taxon>Poaceae</taxon>
        <taxon>BOP clade</taxon>
        <taxon>Pooideae</taxon>
        <taxon>Poodae</taxon>
        <taxon>Poeae</taxon>
        <taxon>Poeae Chloroplast Group 2 (Poeae type)</taxon>
        <taxon>Loliodinae</taxon>
        <taxon>Loliinae</taxon>
        <taxon>Lolium</taxon>
    </lineage>
</organism>
<dbReference type="PRINTS" id="PR00364">
    <property type="entry name" value="DISEASERSIST"/>
</dbReference>
<accession>A0AAD8R895</accession>
<comment type="caution">
    <text evidence="2">The sequence shown here is derived from an EMBL/GenBank/DDBJ whole genome shotgun (WGS) entry which is preliminary data.</text>
</comment>
<sequence>MAGETIVSAVVADMVGRALSLLAGHLLDQQPERNAEAKLPRLRHLLVRVESVAEAAGARRITSHALLAWLAELVHGAFRARYLLDSLPSGRGQDERHGKLVPARSFSLPSSFNPSKRLCVAAKRLLLRDADASSANELDGILADLERIAGGLTEFIMLLQMCPPAPHRPLPTTGIYADSLMFGRHAERRRVLDFLLEDDEGGEPAVEELGILSIIGAAGLGRTTLVQHVCEDPAVRRRFSLVMMLDFHCMSLMAAGETELFLRSLFAPTAASVLSGGDTQKLSLLHRKLRGERFLAVFDNVDTRRRQVVDAIMPTLQRAGRRGSKVIVTSTDAEHVAGLGTAEPIELRPLPREEYWFFFKAHAFGSDAEADPRLAAPGQAIAKRLRGSFLGGKIVGALLRSRPDAQLWRSVLNSSTLSVADVSCCLGNGSYVEAVAGNLLPPHVAVSCVTVSGSPVRGHVGIQDSSLALPAPDNHRPELPVLLCKSVFPSYCLYYTAHCTIDGDLNQ</sequence>
<dbReference type="InterPro" id="IPR027417">
    <property type="entry name" value="P-loop_NTPase"/>
</dbReference>
<dbReference type="GO" id="GO:0043531">
    <property type="term" value="F:ADP binding"/>
    <property type="evidence" value="ECO:0007669"/>
    <property type="project" value="InterPro"/>
</dbReference>
<dbReference type="Gene3D" id="3.40.50.300">
    <property type="entry name" value="P-loop containing nucleotide triphosphate hydrolases"/>
    <property type="match status" value="1"/>
</dbReference>
<protein>
    <recommendedName>
        <fullName evidence="1">NB-ARC domain-containing protein</fullName>
    </recommendedName>
</protein>
<evidence type="ECO:0000259" key="1">
    <source>
        <dbReference type="Pfam" id="PF00931"/>
    </source>
</evidence>
<dbReference type="AlphaFoldDB" id="A0AAD8R895"/>
<dbReference type="SUPFAM" id="SSF52540">
    <property type="entry name" value="P-loop containing nucleoside triphosphate hydrolases"/>
    <property type="match status" value="1"/>
</dbReference>
<keyword evidence="3" id="KW-1185">Reference proteome</keyword>
<name>A0AAD8R895_LOLMU</name>
<gene>
    <name evidence="2" type="ORF">QYE76_021368</name>
</gene>
<dbReference type="InterPro" id="IPR002182">
    <property type="entry name" value="NB-ARC"/>
</dbReference>
<dbReference type="PANTHER" id="PTHR33377">
    <property type="entry name" value="OS10G0134700 PROTEIN-RELATED"/>
    <property type="match status" value="1"/>
</dbReference>
<evidence type="ECO:0000313" key="3">
    <source>
        <dbReference type="Proteomes" id="UP001231189"/>
    </source>
</evidence>
<dbReference type="Proteomes" id="UP001231189">
    <property type="component" value="Unassembled WGS sequence"/>
</dbReference>
<feature type="domain" description="NB-ARC" evidence="1">
    <location>
        <begin position="207"/>
        <end position="366"/>
    </location>
</feature>